<reference evidence="2 3" key="1">
    <citation type="submission" date="2017-03" db="EMBL/GenBank/DDBJ databases">
        <authorList>
            <person name="Afonso C.L."/>
            <person name="Miller P.J."/>
            <person name="Scott M.A."/>
            <person name="Spackman E."/>
            <person name="Goraichik I."/>
            <person name="Dimitrov K.M."/>
            <person name="Suarez D.L."/>
            <person name="Swayne D.E."/>
        </authorList>
    </citation>
    <scope>NUCLEOTIDE SEQUENCE [LARGE SCALE GENOMIC DNA]</scope>
    <source>
        <strain evidence="2 3">CECT 8620</strain>
    </source>
</reference>
<keyword evidence="3" id="KW-1185">Reference proteome</keyword>
<protein>
    <submittedName>
        <fullName evidence="2">Phage DNA packaging protein Nu1</fullName>
    </submittedName>
</protein>
<dbReference type="AlphaFoldDB" id="A0A1Y5SE97"/>
<name>A0A1Y5SE97_9RHOB</name>
<dbReference type="EMBL" id="FWFS01000004">
    <property type="protein sequence ID" value="SLN35706.1"/>
    <property type="molecule type" value="Genomic_DNA"/>
</dbReference>
<dbReference type="Proteomes" id="UP000193862">
    <property type="component" value="Unassembled WGS sequence"/>
</dbReference>
<organism evidence="2 3">
    <name type="scientific">Aquimixticola soesokkakensis</name>
    <dbReference type="NCBI Taxonomy" id="1519096"/>
    <lineage>
        <taxon>Bacteria</taxon>
        <taxon>Pseudomonadati</taxon>
        <taxon>Pseudomonadota</taxon>
        <taxon>Alphaproteobacteria</taxon>
        <taxon>Rhodobacterales</taxon>
        <taxon>Paracoccaceae</taxon>
        <taxon>Aquimixticola</taxon>
    </lineage>
</organism>
<evidence type="ECO:0000313" key="3">
    <source>
        <dbReference type="Proteomes" id="UP000193862"/>
    </source>
</evidence>
<sequence>MTYSETNLEDLFQDFKPADPHPEDRIPATMTESEIAAFLGLATSQVRTKTRDGTLVKNGRGRWDVRASLHGYIARLRDGAIKGGGQVPDDLKTEKLRLAKHQADKIEIQNAAARGELVRSADVEREWANVLRDVRSTVLAVPSRVGSKLAHLTAHDVAEIDREIKAALEGLANGN</sequence>
<accession>A0A1Y5SE97</accession>
<evidence type="ECO:0000313" key="2">
    <source>
        <dbReference type="EMBL" id="SLN35706.1"/>
    </source>
</evidence>
<evidence type="ECO:0000256" key="1">
    <source>
        <dbReference type="SAM" id="MobiDB-lite"/>
    </source>
</evidence>
<dbReference type="RefSeq" id="WP_085835990.1">
    <property type="nucleotide sequence ID" value="NZ_FWFS01000004.1"/>
</dbReference>
<proteinExistence type="predicted"/>
<gene>
    <name evidence="2" type="ORF">AQS8620_01258</name>
</gene>
<feature type="region of interest" description="Disordered" evidence="1">
    <location>
        <begin position="1"/>
        <end position="20"/>
    </location>
</feature>
<dbReference type="OrthoDB" id="7867235at2"/>